<comment type="similarity">
    <text evidence="1">In the C-terminal section; belongs to the transposase 35 family.</text>
</comment>
<evidence type="ECO:0000259" key="6">
    <source>
        <dbReference type="Pfam" id="PF01385"/>
    </source>
</evidence>
<dbReference type="NCBIfam" id="TIGR01766">
    <property type="entry name" value="IS200/IS605 family accessory protein TnpB-like domain"/>
    <property type="match status" value="1"/>
</dbReference>
<dbReference type="InterPro" id="IPR010095">
    <property type="entry name" value="Cas12f1-like_TNB"/>
</dbReference>
<evidence type="ECO:0000256" key="4">
    <source>
        <dbReference type="ARBA" id="ARBA00023125"/>
    </source>
</evidence>
<keyword evidence="5" id="KW-0233">DNA recombination</keyword>
<evidence type="ECO:0000313" key="8">
    <source>
        <dbReference type="EMBL" id="MDR4127202.1"/>
    </source>
</evidence>
<dbReference type="PANTHER" id="PTHR30405">
    <property type="entry name" value="TRANSPOSASE"/>
    <property type="match status" value="1"/>
</dbReference>
<evidence type="ECO:0000256" key="5">
    <source>
        <dbReference type="ARBA" id="ARBA00023172"/>
    </source>
</evidence>
<gene>
    <name evidence="8" type="ORF">Q8947_14585</name>
</gene>
<comment type="caution">
    <text evidence="8">The sequence shown here is derived from an EMBL/GenBank/DDBJ whole genome shotgun (WGS) entry which is preliminary data.</text>
</comment>
<keyword evidence="3" id="KW-0815">Transposition</keyword>
<sequence length="358" mass="40382">MSSTEYVTRTLRLRLKDKHAAWLREQARAVNFVWNYCNELSFKHWLRKREFFSAYDMQPYTKGAGKELGLHSQTVQAVQEQYCTRRKQFKKVKLRWRVSGGSRRSLGWIPFKASALRYRGGQVWFAGKPLSLWDSYGLPQYELGSGSFSEDARGRWYLNVTVKVTKRPIHTESTSIGIDLGLQELIATSDGRKVPAQRFYRDLEPALAIAQRANKKQRVRAIHAKIANRRKDALHKLSSQLVAEHGAIFVGNVNAAGLAKTRMAKSVLDAGWSSFRTMLQYKCDSAGVWFEEVNEAYSTQTCSECGALPASRPKGIAGLGIREWCCNECGSVHDRDINAARNILALGHERLAGGIPVL</sequence>
<reference evidence="8 9" key="1">
    <citation type="submission" date="2023-08" db="EMBL/GenBank/DDBJ databases">
        <title>Alcaligenaceae gen. nov., a novel taxon isolated from the sludge of Yixing Pesticide Factory.</title>
        <authorList>
            <person name="Ruan L."/>
        </authorList>
    </citation>
    <scope>NUCLEOTIDE SEQUENCE [LARGE SCALE GENOMIC DNA]</scope>
    <source>
        <strain evidence="8 9">LG-2</strain>
    </source>
</reference>
<keyword evidence="4" id="KW-0238">DNA-binding</keyword>
<protein>
    <submittedName>
        <fullName evidence="8">Transposase</fullName>
    </submittedName>
</protein>
<dbReference type="RefSeq" id="WP_347287733.1">
    <property type="nucleotide sequence ID" value="NZ_JAUZQE010000064.1"/>
</dbReference>
<feature type="domain" description="Cas12f1-like TNB" evidence="7">
    <location>
        <begin position="272"/>
        <end position="343"/>
    </location>
</feature>
<dbReference type="Pfam" id="PF01385">
    <property type="entry name" value="OrfB_IS605"/>
    <property type="match status" value="1"/>
</dbReference>
<keyword evidence="9" id="KW-1185">Reference proteome</keyword>
<dbReference type="PANTHER" id="PTHR30405:SF25">
    <property type="entry name" value="RNA-GUIDED DNA ENDONUCLEASE INSQ-RELATED"/>
    <property type="match status" value="1"/>
</dbReference>
<feature type="domain" description="Probable transposase IS891/IS1136/IS1341" evidence="6">
    <location>
        <begin position="162"/>
        <end position="260"/>
    </location>
</feature>
<name>A0ABU1D9R8_9BURK</name>
<evidence type="ECO:0000259" key="7">
    <source>
        <dbReference type="Pfam" id="PF07282"/>
    </source>
</evidence>
<evidence type="ECO:0000256" key="3">
    <source>
        <dbReference type="ARBA" id="ARBA00022578"/>
    </source>
</evidence>
<dbReference type="InterPro" id="IPR051399">
    <property type="entry name" value="RNA-guided_DNA_endo/Transpos"/>
</dbReference>
<accession>A0ABU1D9R8</accession>
<dbReference type="EMBL" id="JAUZQE010000064">
    <property type="protein sequence ID" value="MDR4127202.1"/>
    <property type="molecule type" value="Genomic_DNA"/>
</dbReference>
<evidence type="ECO:0000313" key="9">
    <source>
        <dbReference type="Proteomes" id="UP001232156"/>
    </source>
</evidence>
<dbReference type="Proteomes" id="UP001232156">
    <property type="component" value="Unassembled WGS sequence"/>
</dbReference>
<dbReference type="NCBIfam" id="NF040570">
    <property type="entry name" value="guided_TnpB"/>
    <property type="match status" value="1"/>
</dbReference>
<proteinExistence type="inferred from homology"/>
<organism evidence="8 9">
    <name type="scientific">Yanghanlia caeni</name>
    <dbReference type="NCBI Taxonomy" id="3064283"/>
    <lineage>
        <taxon>Bacteria</taxon>
        <taxon>Pseudomonadati</taxon>
        <taxon>Pseudomonadota</taxon>
        <taxon>Betaproteobacteria</taxon>
        <taxon>Burkholderiales</taxon>
        <taxon>Alcaligenaceae</taxon>
        <taxon>Yanghanlia</taxon>
    </lineage>
</organism>
<evidence type="ECO:0000256" key="2">
    <source>
        <dbReference type="ARBA" id="ARBA00011044"/>
    </source>
</evidence>
<dbReference type="Pfam" id="PF07282">
    <property type="entry name" value="Cas12f1-like_TNB"/>
    <property type="match status" value="1"/>
</dbReference>
<dbReference type="InterPro" id="IPR001959">
    <property type="entry name" value="Transposase"/>
</dbReference>
<evidence type="ECO:0000256" key="1">
    <source>
        <dbReference type="ARBA" id="ARBA00008761"/>
    </source>
</evidence>
<comment type="similarity">
    <text evidence="2">In the N-terminal section; belongs to the transposase 2 family.</text>
</comment>